<feature type="transmembrane region" description="Helical" evidence="1">
    <location>
        <begin position="115"/>
        <end position="136"/>
    </location>
</feature>
<reference evidence="2 3" key="1">
    <citation type="submission" date="2020-08" db="EMBL/GenBank/DDBJ databases">
        <title>A Genomic Blueprint of the Chicken Gut Microbiome.</title>
        <authorList>
            <person name="Gilroy R."/>
            <person name="Ravi A."/>
            <person name="Getino M."/>
            <person name="Pursley I."/>
            <person name="Horton D.L."/>
            <person name="Alikhan N.-F."/>
            <person name="Baker D."/>
            <person name="Gharbi K."/>
            <person name="Hall N."/>
            <person name="Watson M."/>
            <person name="Adriaenssens E.M."/>
            <person name="Foster-Nyarko E."/>
            <person name="Jarju S."/>
            <person name="Secka A."/>
            <person name="Antonio M."/>
            <person name="Oren A."/>
            <person name="Chaudhuri R."/>
            <person name="La Ragione R.M."/>
            <person name="Hildebrand F."/>
            <person name="Pallen M.J."/>
        </authorList>
    </citation>
    <scope>NUCLEOTIDE SEQUENCE [LARGE SCALE GENOMIC DNA]</scope>
    <source>
        <strain evidence="2 3">Sa2BVA3</strain>
    </source>
</reference>
<keyword evidence="3" id="KW-1185">Reference proteome</keyword>
<keyword evidence="1" id="KW-0812">Transmembrane</keyword>
<accession>A0ABR8UHD5</accession>
<dbReference type="Pfam" id="PF06197">
    <property type="entry name" value="DUF998"/>
    <property type="match status" value="1"/>
</dbReference>
<keyword evidence="1" id="KW-0472">Membrane</keyword>
<gene>
    <name evidence="2" type="ORF">H9645_05300</name>
</gene>
<dbReference type="Proteomes" id="UP000647183">
    <property type="component" value="Unassembled WGS sequence"/>
</dbReference>
<sequence>MMSQKKIGLVAIATPAWFLTVYLVMSAMRPDYVHTDQAISELGSLDAPNLWAWNVLGYILPGLAIALLGIGLRREFVGRGLPATAPAMALVAAGLLMALSGAFPANMTDFKSTTTLLHSVGSFGCYIAFLVAGFWLPSLFRKVNSWHWAATPSLALVIASIATGFLRFAGMASIGQRITFLCFFLWVALVGWALWRANSSSVPPNNSSKPTPLRGAA</sequence>
<protein>
    <submittedName>
        <fullName evidence="2">DUF998 domain-containing protein</fullName>
    </submittedName>
</protein>
<organism evidence="2 3">
    <name type="scientific">Luteimonas colneyensis</name>
    <dbReference type="NCBI Taxonomy" id="2762230"/>
    <lineage>
        <taxon>Bacteria</taxon>
        <taxon>Pseudomonadati</taxon>
        <taxon>Pseudomonadota</taxon>
        <taxon>Gammaproteobacteria</taxon>
        <taxon>Lysobacterales</taxon>
        <taxon>Lysobacteraceae</taxon>
        <taxon>Luteimonas</taxon>
    </lineage>
</organism>
<feature type="transmembrane region" description="Helical" evidence="1">
    <location>
        <begin position="174"/>
        <end position="195"/>
    </location>
</feature>
<proteinExistence type="predicted"/>
<evidence type="ECO:0000313" key="3">
    <source>
        <dbReference type="Proteomes" id="UP000647183"/>
    </source>
</evidence>
<evidence type="ECO:0000256" key="1">
    <source>
        <dbReference type="SAM" id="Phobius"/>
    </source>
</evidence>
<feature type="transmembrane region" description="Helical" evidence="1">
    <location>
        <begin position="50"/>
        <end position="72"/>
    </location>
</feature>
<keyword evidence="1" id="KW-1133">Transmembrane helix</keyword>
<name>A0ABR8UHD5_9GAMM</name>
<dbReference type="InterPro" id="IPR009339">
    <property type="entry name" value="DUF998"/>
</dbReference>
<comment type="caution">
    <text evidence="2">The sequence shown here is derived from an EMBL/GenBank/DDBJ whole genome shotgun (WGS) entry which is preliminary data.</text>
</comment>
<evidence type="ECO:0000313" key="2">
    <source>
        <dbReference type="EMBL" id="MBD7987440.1"/>
    </source>
</evidence>
<feature type="transmembrane region" description="Helical" evidence="1">
    <location>
        <begin position="84"/>
        <end position="103"/>
    </location>
</feature>
<dbReference type="EMBL" id="JACSQJ010000002">
    <property type="protein sequence ID" value="MBD7987440.1"/>
    <property type="molecule type" value="Genomic_DNA"/>
</dbReference>
<feature type="transmembrane region" description="Helical" evidence="1">
    <location>
        <begin position="148"/>
        <end position="168"/>
    </location>
</feature>